<dbReference type="Pfam" id="PF25917">
    <property type="entry name" value="BSH_RND"/>
    <property type="match status" value="1"/>
</dbReference>
<dbReference type="PANTHER" id="PTHR32347:SF23">
    <property type="entry name" value="BLL5650 PROTEIN"/>
    <property type="match status" value="1"/>
</dbReference>
<dbReference type="PANTHER" id="PTHR32347">
    <property type="entry name" value="EFFLUX SYSTEM COMPONENT YKNX-RELATED"/>
    <property type="match status" value="1"/>
</dbReference>
<feature type="domain" description="Multidrug resistance protein MdtA-like barrel-sandwich hybrid" evidence="5">
    <location>
        <begin position="57"/>
        <end position="229"/>
    </location>
</feature>
<dbReference type="Gene3D" id="2.40.420.20">
    <property type="match status" value="1"/>
</dbReference>
<evidence type="ECO:0000259" key="5">
    <source>
        <dbReference type="Pfam" id="PF25917"/>
    </source>
</evidence>
<evidence type="ECO:0000256" key="2">
    <source>
        <dbReference type="ARBA" id="ARBA00009477"/>
    </source>
</evidence>
<evidence type="ECO:0000256" key="3">
    <source>
        <dbReference type="ARBA" id="ARBA00023054"/>
    </source>
</evidence>
<dbReference type="EMBL" id="OMOD01000159">
    <property type="protein sequence ID" value="SPF46074.1"/>
    <property type="molecule type" value="Genomic_DNA"/>
</dbReference>
<evidence type="ECO:0000256" key="4">
    <source>
        <dbReference type="SAM" id="Coils"/>
    </source>
</evidence>
<name>A0A2U3L2C1_9BACT</name>
<dbReference type="GO" id="GO:0030313">
    <property type="term" value="C:cell envelope"/>
    <property type="evidence" value="ECO:0007669"/>
    <property type="project" value="UniProtKB-SubCell"/>
</dbReference>
<organism evidence="8 9">
    <name type="scientific">Candidatus Sulfotelmatobacter kueseliae</name>
    <dbReference type="NCBI Taxonomy" id="2042962"/>
    <lineage>
        <taxon>Bacteria</taxon>
        <taxon>Pseudomonadati</taxon>
        <taxon>Acidobacteriota</taxon>
        <taxon>Terriglobia</taxon>
        <taxon>Terriglobales</taxon>
        <taxon>Candidatus Korobacteraceae</taxon>
        <taxon>Candidatus Sulfotelmatobacter</taxon>
    </lineage>
</organism>
<dbReference type="SUPFAM" id="SSF111369">
    <property type="entry name" value="HlyD-like secretion proteins"/>
    <property type="match status" value="2"/>
</dbReference>
<gene>
    <name evidence="8" type="ORF">SBA1_630023</name>
</gene>
<dbReference type="Proteomes" id="UP000238701">
    <property type="component" value="Unassembled WGS sequence"/>
</dbReference>
<dbReference type="InterPro" id="IPR050465">
    <property type="entry name" value="UPF0194_transport"/>
</dbReference>
<dbReference type="InterPro" id="IPR006143">
    <property type="entry name" value="RND_pump_MFP"/>
</dbReference>
<dbReference type="GO" id="GO:0016020">
    <property type="term" value="C:membrane"/>
    <property type="evidence" value="ECO:0007669"/>
    <property type="project" value="InterPro"/>
</dbReference>
<comment type="similarity">
    <text evidence="2">Belongs to the membrane fusion protein (MFP) (TC 8.A.1) family.</text>
</comment>
<proteinExistence type="inferred from homology"/>
<dbReference type="Gene3D" id="2.40.30.170">
    <property type="match status" value="1"/>
</dbReference>
<dbReference type="NCBIfam" id="TIGR01730">
    <property type="entry name" value="RND_mfp"/>
    <property type="match status" value="1"/>
</dbReference>
<evidence type="ECO:0000259" key="6">
    <source>
        <dbReference type="Pfam" id="PF25954"/>
    </source>
</evidence>
<evidence type="ECO:0000313" key="8">
    <source>
        <dbReference type="EMBL" id="SPF46074.1"/>
    </source>
</evidence>
<evidence type="ECO:0000313" key="9">
    <source>
        <dbReference type="Proteomes" id="UP000238701"/>
    </source>
</evidence>
<dbReference type="InterPro" id="IPR058649">
    <property type="entry name" value="CzcB_C"/>
</dbReference>
<accession>A0A2U3L2C1</accession>
<evidence type="ECO:0000256" key="1">
    <source>
        <dbReference type="ARBA" id="ARBA00004196"/>
    </source>
</evidence>
<dbReference type="Pfam" id="PF25975">
    <property type="entry name" value="CzcB_C"/>
    <property type="match status" value="1"/>
</dbReference>
<dbReference type="InterPro" id="IPR058792">
    <property type="entry name" value="Beta-barrel_RND_2"/>
</dbReference>
<dbReference type="InterPro" id="IPR058625">
    <property type="entry name" value="MdtA-like_BSH"/>
</dbReference>
<comment type="subcellular location">
    <subcellularLocation>
        <location evidence="1">Cell envelope</location>
    </subcellularLocation>
</comment>
<dbReference type="Gene3D" id="2.40.50.100">
    <property type="match status" value="1"/>
</dbReference>
<dbReference type="Pfam" id="PF25954">
    <property type="entry name" value="Beta-barrel_RND_2"/>
    <property type="match status" value="1"/>
</dbReference>
<sequence>MLAVLVVALLYSLFHTPPLKVYAAKVERGPIRSLVSTNGKIEPILNFEAHAPIATTVKRLLVKEGDHVRKGQLLLQLDDADIRSQAAKAQAQIKAAQADQSELKTGGTQEEVLTLNAQLVKARSARDAAQRNLDALRHLQQEGASSPGEVRVAEDTLRRAQADLHLAEQKKKDRYSPPEVAKIQSQTTEAEAAYDAAEDALLKSNVRAPFDGIVYSLPVKAGAFVQAGDLLLQEADLSRVLVRAYVDEPDIGRLQPGEKVEVTWDAVPGRVWTATVTTVPSTVKLHLSRNVGEITCTVDNHDLRLLPNVNVGVTIVAAEHAGVLTLRRDALHTDDNKTYVYRIVGDHLKRQPVEISLQNLTLVEITAGLEEGAEVALPAEESKPLFDGAAVKVVP</sequence>
<protein>
    <submittedName>
        <fullName evidence="8">Secretion protein HlyD</fullName>
    </submittedName>
</protein>
<evidence type="ECO:0000259" key="7">
    <source>
        <dbReference type="Pfam" id="PF25975"/>
    </source>
</evidence>
<reference evidence="9" key="1">
    <citation type="submission" date="2018-02" db="EMBL/GenBank/DDBJ databases">
        <authorList>
            <person name="Hausmann B."/>
        </authorList>
    </citation>
    <scope>NUCLEOTIDE SEQUENCE [LARGE SCALE GENOMIC DNA]</scope>
    <source>
        <strain evidence="9">Peat soil MAG SbA1</strain>
    </source>
</reference>
<dbReference type="GO" id="GO:0022857">
    <property type="term" value="F:transmembrane transporter activity"/>
    <property type="evidence" value="ECO:0007669"/>
    <property type="project" value="InterPro"/>
</dbReference>
<feature type="coiled-coil region" evidence="4">
    <location>
        <begin position="119"/>
        <end position="200"/>
    </location>
</feature>
<keyword evidence="3 4" id="KW-0175">Coiled coil</keyword>
<dbReference type="AlphaFoldDB" id="A0A2U3L2C1"/>
<feature type="domain" description="CusB-like beta-barrel" evidence="6">
    <location>
        <begin position="242"/>
        <end position="317"/>
    </location>
</feature>
<feature type="domain" description="CzcB-like C-terminal circularly permuted SH3-like" evidence="7">
    <location>
        <begin position="325"/>
        <end position="376"/>
    </location>
</feature>